<feature type="transmembrane region" description="Helical" evidence="1">
    <location>
        <begin position="180"/>
        <end position="198"/>
    </location>
</feature>
<feature type="transmembrane region" description="Helical" evidence="1">
    <location>
        <begin position="125"/>
        <end position="142"/>
    </location>
</feature>
<dbReference type="PANTHER" id="PTHR35342:SF5">
    <property type="entry name" value="TRICARBOXYLIC TRANSPORT PROTEIN"/>
    <property type="match status" value="1"/>
</dbReference>
<dbReference type="Proteomes" id="UP000275076">
    <property type="component" value="Unassembled WGS sequence"/>
</dbReference>
<dbReference type="AlphaFoldDB" id="A0A3R9P673"/>
<reference evidence="3 4" key="1">
    <citation type="submission" date="2018-10" db="EMBL/GenBank/DDBJ databases">
        <title>Draft genome sequence of Bacillus salarius IM0101, isolated from a hypersaline soil in Inner Mongolia, China.</title>
        <authorList>
            <person name="Yamprayoonswat W."/>
            <person name="Boonvisut S."/>
            <person name="Jumpathong W."/>
            <person name="Sittihan S."/>
            <person name="Ruangsuj P."/>
            <person name="Wanthongcharoen S."/>
            <person name="Thongpramul N."/>
            <person name="Pimmason S."/>
            <person name="Yu B."/>
            <person name="Yasawong M."/>
        </authorList>
    </citation>
    <scope>NUCLEOTIDE SEQUENCE [LARGE SCALE GENOMIC DNA]</scope>
    <source>
        <strain evidence="3 4">IM0101</strain>
    </source>
</reference>
<dbReference type="OrthoDB" id="9781349at2"/>
<feature type="transmembrane region" description="Helical" evidence="1">
    <location>
        <begin position="300"/>
        <end position="324"/>
    </location>
</feature>
<proteinExistence type="predicted"/>
<keyword evidence="1" id="KW-0812">Transmembrane</keyword>
<dbReference type="PANTHER" id="PTHR35342">
    <property type="entry name" value="TRICARBOXYLIC TRANSPORT PROTEIN"/>
    <property type="match status" value="1"/>
</dbReference>
<feature type="transmembrane region" description="Helical" evidence="1">
    <location>
        <begin position="369"/>
        <end position="386"/>
    </location>
</feature>
<feature type="transmembrane region" description="Helical" evidence="1">
    <location>
        <begin position="234"/>
        <end position="259"/>
    </location>
</feature>
<dbReference type="InterPro" id="IPR002823">
    <property type="entry name" value="DUF112_TM"/>
</dbReference>
<feature type="transmembrane region" description="Helical" evidence="1">
    <location>
        <begin position="148"/>
        <end position="168"/>
    </location>
</feature>
<feature type="transmembrane region" description="Helical" evidence="1">
    <location>
        <begin position="6"/>
        <end position="27"/>
    </location>
</feature>
<keyword evidence="1" id="KW-1133">Transmembrane helix</keyword>
<dbReference type="EMBL" id="RBVX01000007">
    <property type="protein sequence ID" value="RSL33659.1"/>
    <property type="molecule type" value="Genomic_DNA"/>
</dbReference>
<dbReference type="Pfam" id="PF01970">
    <property type="entry name" value="TctA"/>
    <property type="match status" value="1"/>
</dbReference>
<feature type="transmembrane region" description="Helical" evidence="1">
    <location>
        <begin position="39"/>
        <end position="60"/>
    </location>
</feature>
<keyword evidence="4" id="KW-1185">Reference proteome</keyword>
<keyword evidence="1" id="KW-0472">Membrane</keyword>
<feature type="transmembrane region" description="Helical" evidence="1">
    <location>
        <begin position="336"/>
        <end position="357"/>
    </location>
</feature>
<evidence type="ECO:0000313" key="3">
    <source>
        <dbReference type="EMBL" id="RSL33659.1"/>
    </source>
</evidence>
<evidence type="ECO:0000313" key="4">
    <source>
        <dbReference type="Proteomes" id="UP000275076"/>
    </source>
</evidence>
<feature type="transmembrane region" description="Helical" evidence="1">
    <location>
        <begin position="87"/>
        <end position="118"/>
    </location>
</feature>
<gene>
    <name evidence="3" type="ORF">D7Z54_09400</name>
</gene>
<protein>
    <submittedName>
        <fullName evidence="3">C4-dicarboxylate ABC transporter permease</fullName>
    </submittedName>
</protein>
<organism evidence="3 4">
    <name type="scientific">Salibacterium salarium</name>
    <dbReference type="NCBI Taxonomy" id="284579"/>
    <lineage>
        <taxon>Bacteria</taxon>
        <taxon>Bacillati</taxon>
        <taxon>Bacillota</taxon>
        <taxon>Bacilli</taxon>
        <taxon>Bacillales</taxon>
        <taxon>Bacillaceae</taxon>
    </lineage>
</organism>
<sequence>MILGVAAGMIVGALPGLTATMAIAVMLPFTFSMAADTALITLGGIYIGAIFGGCIAAILINTPGTPSSIATTFDGYPLTQQGKPDQALITAAVSSGIGGVIGGIALLFLTPLLAALALQFGPPEFFWIAFLGLTMVATLSAGSLLKGLLGGTVGLLLSVVGIAPIGGSSRFTFGYSPLQAGFELIVMLIAFFCIPQVIKMIKNQSDSTEQVQSFQSQKGVKSYVFKQVITRPFLILRSAVIGIIVGIIPGAGGNVASLLSYDATYRLSKDQSKFGKGDIRGVSASETANNAEVGGSLVPLLALGIPGAPPAAVLIGALLMQGIQPGPDLFASDARLIYTFIAAFIIANVVMLVLAIFGSKYIGQVINIPMYYLAPAIVFLTIIGSYAIRNNFVDVVTLIIFGLIGYIMLERGFKPAPIVLGLILGPIAEEGLSQSLLMSEGFFSLLGLFLTRPITILLMIFCLLSLLSPFAGKLLKKTQS</sequence>
<feature type="transmembrane region" description="Helical" evidence="1">
    <location>
        <begin position="442"/>
        <end position="467"/>
    </location>
</feature>
<feature type="transmembrane region" description="Helical" evidence="1">
    <location>
        <begin position="392"/>
        <end position="409"/>
    </location>
</feature>
<evidence type="ECO:0000259" key="2">
    <source>
        <dbReference type="Pfam" id="PF01970"/>
    </source>
</evidence>
<comment type="caution">
    <text evidence="3">The sequence shown here is derived from an EMBL/GenBank/DDBJ whole genome shotgun (WGS) entry which is preliminary data.</text>
</comment>
<name>A0A3R9P673_9BACI</name>
<evidence type="ECO:0000256" key="1">
    <source>
        <dbReference type="SAM" id="Phobius"/>
    </source>
</evidence>
<accession>A0A3R9P673</accession>
<feature type="domain" description="DUF112" evidence="2">
    <location>
        <begin position="1"/>
        <end position="420"/>
    </location>
</feature>